<dbReference type="AlphaFoldDB" id="A0A449BAC1"/>
<evidence type="ECO:0000256" key="1">
    <source>
        <dbReference type="SAM" id="MobiDB-lite"/>
    </source>
</evidence>
<dbReference type="Proteomes" id="UP000290876">
    <property type="component" value="Chromosome"/>
</dbReference>
<gene>
    <name evidence="2" type="ORF">NCTC10184_00351</name>
</gene>
<dbReference type="RefSeq" id="WP_129622975.1">
    <property type="nucleotide sequence ID" value="NZ_LR215043.1"/>
</dbReference>
<feature type="region of interest" description="Disordered" evidence="1">
    <location>
        <begin position="1"/>
        <end position="20"/>
    </location>
</feature>
<name>A0A449BAC1_9BACT</name>
<reference evidence="2 3" key="1">
    <citation type="submission" date="2019-01" db="EMBL/GenBank/DDBJ databases">
        <authorList>
            <consortium name="Pathogen Informatics"/>
        </authorList>
    </citation>
    <scope>NUCLEOTIDE SEQUENCE [LARGE SCALE GENOMIC DNA]</scope>
    <source>
        <strain evidence="2 3">NCTC10184</strain>
    </source>
</reference>
<keyword evidence="3" id="KW-1185">Reference proteome</keyword>
<dbReference type="KEGG" id="mcob:NCTC10184_00351"/>
<feature type="region of interest" description="Disordered" evidence="1">
    <location>
        <begin position="32"/>
        <end position="77"/>
    </location>
</feature>
<evidence type="ECO:0000313" key="2">
    <source>
        <dbReference type="EMBL" id="VEU78128.1"/>
    </source>
</evidence>
<accession>A0A449BAC1</accession>
<sequence length="109" mass="12610">MSDRKKATNKKHDNTVVDKDLVENVLPMELADSSKGEIKPVETAQPDKSNSKAEPENKSKSAKSKYKKKKKKKKQLRSYVNKVCKTLKNLKFQLNLKKKKLIQEMFVNF</sequence>
<dbReference type="EMBL" id="LR215043">
    <property type="protein sequence ID" value="VEU78128.1"/>
    <property type="molecule type" value="Genomic_DNA"/>
</dbReference>
<proteinExistence type="predicted"/>
<feature type="compositionally biased region" description="Basic and acidic residues" evidence="1">
    <location>
        <begin position="49"/>
        <end position="59"/>
    </location>
</feature>
<organism evidence="2 3">
    <name type="scientific">Mycoplasmopsis columbinasalis</name>
    <dbReference type="NCBI Taxonomy" id="114880"/>
    <lineage>
        <taxon>Bacteria</taxon>
        <taxon>Bacillati</taxon>
        <taxon>Mycoplasmatota</taxon>
        <taxon>Mycoplasmoidales</taxon>
        <taxon>Metamycoplasmataceae</taxon>
        <taxon>Mycoplasmopsis</taxon>
    </lineage>
</organism>
<evidence type="ECO:0000313" key="3">
    <source>
        <dbReference type="Proteomes" id="UP000290876"/>
    </source>
</evidence>
<protein>
    <submittedName>
        <fullName evidence="2">Uncharacterized protein</fullName>
    </submittedName>
</protein>
<feature type="compositionally biased region" description="Basic residues" evidence="1">
    <location>
        <begin position="60"/>
        <end position="76"/>
    </location>
</feature>